<comment type="caution">
    <text evidence="7">The sequence shown here is derived from an EMBL/GenBank/DDBJ whole genome shotgun (WGS) entry which is preliminary data.</text>
</comment>
<evidence type="ECO:0000256" key="1">
    <source>
        <dbReference type="ARBA" id="ARBA00004651"/>
    </source>
</evidence>
<sequence>MSPDNTAATVEVAAGHDPGGLRKNTVTTRHLIFFVVAAAAPLTVSAGFLPLGLLVGGTMLPVAFLIAGATYAIFSVGFTAMSRHVVDSGAFSAYIEAGFGRVAGGSAALVAWTGYTLGQIGFASAAGLFASVPIDSQFGVTIPWGICATVISAAVVALCWARVDLGARVAALLLLLEIGVLAVFVIAVWLRGGAAGIPWQTLQPSAWQAPTLSAAFLITFLVFIGFEQTAVYGEEVADAQRAVPRATFAAVAILTLIYALAAFTIVMAIGTGALAKVLSGDPSQVVFNLNTSYVSAEMTTVMQVLVITSFVAGVIALQNAGTRYLFSMGRRGLLPRSLATTSAQGSPHRAVLTQGVITTVAIAAFGLSSLDPYTQVVTWTNTPTLFAVLALQIVTSLAVVRWFTRRHQGESAWTRLVAPSLAAVLLAVVLWLAVSSMGLLTGLGNLGNLLVISPLLLAAAIGAVRGVALTRRTDHG</sequence>
<dbReference type="GO" id="GO:0005886">
    <property type="term" value="C:plasma membrane"/>
    <property type="evidence" value="ECO:0007669"/>
    <property type="project" value="UniProtKB-SubCell"/>
</dbReference>
<feature type="transmembrane region" description="Helical" evidence="6">
    <location>
        <begin position="385"/>
        <end position="404"/>
    </location>
</feature>
<evidence type="ECO:0000313" key="8">
    <source>
        <dbReference type="Proteomes" id="UP000744769"/>
    </source>
</evidence>
<dbReference type="PANTHER" id="PTHR42770">
    <property type="entry name" value="AMINO ACID TRANSPORTER-RELATED"/>
    <property type="match status" value="1"/>
</dbReference>
<evidence type="ECO:0000256" key="2">
    <source>
        <dbReference type="ARBA" id="ARBA00022475"/>
    </source>
</evidence>
<feature type="transmembrane region" description="Helical" evidence="6">
    <location>
        <begin position="142"/>
        <end position="163"/>
    </location>
</feature>
<accession>A0A967EAN9</accession>
<proteinExistence type="predicted"/>
<dbReference type="GO" id="GO:0022857">
    <property type="term" value="F:transmembrane transporter activity"/>
    <property type="evidence" value="ECO:0007669"/>
    <property type="project" value="InterPro"/>
</dbReference>
<feature type="transmembrane region" description="Helical" evidence="6">
    <location>
        <begin position="301"/>
        <end position="326"/>
    </location>
</feature>
<dbReference type="Gene3D" id="1.20.1740.10">
    <property type="entry name" value="Amino acid/polyamine transporter I"/>
    <property type="match status" value="1"/>
</dbReference>
<dbReference type="EMBL" id="JAAOIV010000008">
    <property type="protein sequence ID" value="NHN56460.1"/>
    <property type="molecule type" value="Genomic_DNA"/>
</dbReference>
<feature type="transmembrane region" description="Helical" evidence="6">
    <location>
        <begin position="59"/>
        <end position="81"/>
    </location>
</feature>
<feature type="transmembrane region" description="Helical" evidence="6">
    <location>
        <begin position="31"/>
        <end position="53"/>
    </location>
</feature>
<organism evidence="7 8">
    <name type="scientific">Metallococcus carri</name>
    <dbReference type="NCBI Taxonomy" id="1656884"/>
    <lineage>
        <taxon>Bacteria</taxon>
        <taxon>Bacillati</taxon>
        <taxon>Actinomycetota</taxon>
        <taxon>Actinomycetes</taxon>
        <taxon>Micrococcales</taxon>
        <taxon>Dermacoccaceae</taxon>
        <taxon>Metallococcus</taxon>
    </lineage>
</organism>
<feature type="transmembrane region" description="Helical" evidence="6">
    <location>
        <begin position="102"/>
        <end position="130"/>
    </location>
</feature>
<feature type="transmembrane region" description="Helical" evidence="6">
    <location>
        <begin position="446"/>
        <end position="468"/>
    </location>
</feature>
<keyword evidence="5 6" id="KW-0472">Membrane</keyword>
<evidence type="ECO:0000256" key="4">
    <source>
        <dbReference type="ARBA" id="ARBA00022989"/>
    </source>
</evidence>
<evidence type="ECO:0000256" key="5">
    <source>
        <dbReference type="ARBA" id="ARBA00023136"/>
    </source>
</evidence>
<dbReference type="PIRSF" id="PIRSF006060">
    <property type="entry name" value="AA_transporter"/>
    <property type="match status" value="1"/>
</dbReference>
<feature type="transmembrane region" description="Helical" evidence="6">
    <location>
        <begin position="170"/>
        <end position="190"/>
    </location>
</feature>
<name>A0A967EAN9_9MICO</name>
<dbReference type="Proteomes" id="UP000744769">
    <property type="component" value="Unassembled WGS sequence"/>
</dbReference>
<dbReference type="AlphaFoldDB" id="A0A967EAN9"/>
<feature type="transmembrane region" description="Helical" evidence="6">
    <location>
        <begin position="347"/>
        <end position="365"/>
    </location>
</feature>
<evidence type="ECO:0000256" key="3">
    <source>
        <dbReference type="ARBA" id="ARBA00022692"/>
    </source>
</evidence>
<feature type="transmembrane region" description="Helical" evidence="6">
    <location>
        <begin position="205"/>
        <end position="226"/>
    </location>
</feature>
<dbReference type="InterPro" id="IPR050367">
    <property type="entry name" value="APC_superfamily"/>
</dbReference>
<keyword evidence="3 6" id="KW-0812">Transmembrane</keyword>
<dbReference type="PANTHER" id="PTHR42770:SF16">
    <property type="entry name" value="AMINO ACID PERMEASE"/>
    <property type="match status" value="1"/>
</dbReference>
<keyword evidence="4 6" id="KW-1133">Transmembrane helix</keyword>
<evidence type="ECO:0000256" key="6">
    <source>
        <dbReference type="SAM" id="Phobius"/>
    </source>
</evidence>
<protein>
    <submittedName>
        <fullName evidence="7">APC family permease</fullName>
    </submittedName>
</protein>
<gene>
    <name evidence="7" type="ORF">G9U51_11790</name>
</gene>
<feature type="transmembrane region" description="Helical" evidence="6">
    <location>
        <begin position="247"/>
        <end position="269"/>
    </location>
</feature>
<feature type="transmembrane region" description="Helical" evidence="6">
    <location>
        <begin position="416"/>
        <end position="434"/>
    </location>
</feature>
<comment type="subcellular location">
    <subcellularLocation>
        <location evidence="1">Cell membrane</location>
        <topology evidence="1">Multi-pass membrane protein</topology>
    </subcellularLocation>
</comment>
<keyword evidence="8" id="KW-1185">Reference proteome</keyword>
<keyword evidence="2" id="KW-1003">Cell membrane</keyword>
<dbReference type="Pfam" id="PF13520">
    <property type="entry name" value="AA_permease_2"/>
    <property type="match status" value="1"/>
</dbReference>
<dbReference type="InterPro" id="IPR002293">
    <property type="entry name" value="AA/rel_permease1"/>
</dbReference>
<evidence type="ECO:0000313" key="7">
    <source>
        <dbReference type="EMBL" id="NHN56460.1"/>
    </source>
</evidence>
<dbReference type="RefSeq" id="WP_166197124.1">
    <property type="nucleotide sequence ID" value="NZ_JAAOIV010000008.1"/>
</dbReference>
<reference evidence="7" key="1">
    <citation type="submission" date="2020-03" db="EMBL/GenBank/DDBJ databases">
        <title>Draft sequencing of Calidifontibacter sp. DB0510.</title>
        <authorList>
            <person name="Kim D.-U."/>
        </authorList>
    </citation>
    <scope>NUCLEOTIDE SEQUENCE</scope>
    <source>
        <strain evidence="7">DB0510</strain>
    </source>
</reference>